<evidence type="ECO:0000313" key="2">
    <source>
        <dbReference type="WBParaSite" id="nRc.2.0.1.t42009-RA"/>
    </source>
</evidence>
<dbReference type="AlphaFoldDB" id="A0A915KSY3"/>
<protein>
    <submittedName>
        <fullName evidence="2">Uncharacterized protein</fullName>
    </submittedName>
</protein>
<accession>A0A915KSY3</accession>
<name>A0A915KSY3_ROMCU</name>
<proteinExistence type="predicted"/>
<reference evidence="2" key="1">
    <citation type="submission" date="2022-11" db="UniProtKB">
        <authorList>
            <consortium name="WormBaseParasite"/>
        </authorList>
    </citation>
    <scope>IDENTIFICATION</scope>
</reference>
<dbReference type="WBParaSite" id="nRc.2.0.1.t42009-RA">
    <property type="protein sequence ID" value="nRc.2.0.1.t42009-RA"/>
    <property type="gene ID" value="nRc.2.0.1.g42009"/>
</dbReference>
<keyword evidence="1" id="KW-1185">Reference proteome</keyword>
<evidence type="ECO:0000313" key="1">
    <source>
        <dbReference type="Proteomes" id="UP000887565"/>
    </source>
</evidence>
<sequence length="78" mass="9398">MVFIFFYEVYGPKCLAYHDNKYLRDEMFINIECKKQFTSKMNKVVISLFRFQYLKTNYNALNGTKLPFTTGRNVEFTQ</sequence>
<organism evidence="1 2">
    <name type="scientific">Romanomermis culicivorax</name>
    <name type="common">Nematode worm</name>
    <dbReference type="NCBI Taxonomy" id="13658"/>
    <lineage>
        <taxon>Eukaryota</taxon>
        <taxon>Metazoa</taxon>
        <taxon>Ecdysozoa</taxon>
        <taxon>Nematoda</taxon>
        <taxon>Enoplea</taxon>
        <taxon>Dorylaimia</taxon>
        <taxon>Mermithida</taxon>
        <taxon>Mermithoidea</taxon>
        <taxon>Mermithidae</taxon>
        <taxon>Romanomermis</taxon>
    </lineage>
</organism>
<dbReference type="Proteomes" id="UP000887565">
    <property type="component" value="Unplaced"/>
</dbReference>